<feature type="domain" description="HTH lysR-type" evidence="6">
    <location>
        <begin position="1"/>
        <end position="58"/>
    </location>
</feature>
<dbReference type="GO" id="GO:0003700">
    <property type="term" value="F:DNA-binding transcription factor activity"/>
    <property type="evidence" value="ECO:0007669"/>
    <property type="project" value="InterPro"/>
</dbReference>
<dbReference type="Pfam" id="PF00126">
    <property type="entry name" value="HTH_1"/>
    <property type="match status" value="1"/>
</dbReference>
<dbReference type="CDD" id="cd05466">
    <property type="entry name" value="PBP2_LTTR_substrate"/>
    <property type="match status" value="1"/>
</dbReference>
<gene>
    <name evidence="7" type="ORF">A3K86_15425</name>
</gene>
<comment type="caution">
    <text evidence="7">The sequence shown here is derived from an EMBL/GenBank/DDBJ whole genome shotgun (WGS) entry which is preliminary data.</text>
</comment>
<proteinExistence type="inferred from homology"/>
<dbReference type="GO" id="GO:0032993">
    <property type="term" value="C:protein-DNA complex"/>
    <property type="evidence" value="ECO:0007669"/>
    <property type="project" value="TreeGrafter"/>
</dbReference>
<comment type="similarity">
    <text evidence="1">Belongs to the LysR transcriptional regulatory family.</text>
</comment>
<dbReference type="AlphaFoldDB" id="A0A178K8I3"/>
<accession>A0A178K8I3</accession>
<dbReference type="PANTHER" id="PTHR30346">
    <property type="entry name" value="TRANSCRIPTIONAL DUAL REGULATOR HCAR-RELATED"/>
    <property type="match status" value="1"/>
</dbReference>
<dbReference type="SUPFAM" id="SSF46785">
    <property type="entry name" value="Winged helix' DNA-binding domain"/>
    <property type="match status" value="1"/>
</dbReference>
<dbReference type="STRING" id="858640.A3K86_15425"/>
<dbReference type="InterPro" id="IPR036390">
    <property type="entry name" value="WH_DNA-bd_sf"/>
</dbReference>
<evidence type="ECO:0000256" key="3">
    <source>
        <dbReference type="ARBA" id="ARBA00023125"/>
    </source>
</evidence>
<dbReference type="OrthoDB" id="646694at2"/>
<dbReference type="Pfam" id="PF03466">
    <property type="entry name" value="LysR_substrate"/>
    <property type="match status" value="1"/>
</dbReference>
<keyword evidence="2" id="KW-0805">Transcription regulation</keyword>
<evidence type="ECO:0000256" key="5">
    <source>
        <dbReference type="ARBA" id="ARBA00023163"/>
    </source>
</evidence>
<dbReference type="Gene3D" id="3.40.190.10">
    <property type="entry name" value="Periplasmic binding protein-like II"/>
    <property type="match status" value="2"/>
</dbReference>
<keyword evidence="8" id="KW-1185">Reference proteome</keyword>
<dbReference type="PRINTS" id="PR00039">
    <property type="entry name" value="HTHLYSR"/>
</dbReference>
<dbReference type="FunFam" id="1.10.10.10:FF:000001">
    <property type="entry name" value="LysR family transcriptional regulator"/>
    <property type="match status" value="1"/>
</dbReference>
<evidence type="ECO:0000313" key="8">
    <source>
        <dbReference type="Proteomes" id="UP000078503"/>
    </source>
</evidence>
<dbReference type="InterPro" id="IPR000847">
    <property type="entry name" value="LysR_HTH_N"/>
</dbReference>
<dbReference type="InterPro" id="IPR036388">
    <property type="entry name" value="WH-like_DNA-bd_sf"/>
</dbReference>
<dbReference type="Proteomes" id="UP000078503">
    <property type="component" value="Unassembled WGS sequence"/>
</dbReference>
<sequence>MDLRLLRFFVAVYEEQNITAAANRCYVSQPSISNAIRQLEDELAVTLFERHKKGVTLTEESHHLYPKAVHLLNEINALPSLFSQRRQATPIRIANFPDLSQSELANVLAHLSKHCPELRLELVDVGDPSIDATLTLDILKAEDEIFLPLWEEDYVLCMPKSHPLAQRDEIKPSELHQFDFIECPPCEAHQQTISLLACDGLSLNLVARAEHKMQVMHLVQAGVGISFLPTGVLEQSKQLVSIPLVGPRMFRRLGLTYAASKANNPELSAVIRVLRDYGEQA</sequence>
<dbReference type="EMBL" id="LVHF01000029">
    <property type="protein sequence ID" value="OAN13054.1"/>
    <property type="molecule type" value="Genomic_DNA"/>
</dbReference>
<reference evidence="7 8" key="1">
    <citation type="submission" date="2016-03" db="EMBL/GenBank/DDBJ databases">
        <title>Photobacterium proteolyticum sp. nov. a protease producing bacterium isolated from ocean sediments of Laizhou Bay.</title>
        <authorList>
            <person name="Li Y."/>
        </authorList>
    </citation>
    <scope>NUCLEOTIDE SEQUENCE [LARGE SCALE GENOMIC DNA]</scope>
    <source>
        <strain evidence="7 8">R-40508</strain>
    </source>
</reference>
<keyword evidence="3" id="KW-0238">DNA-binding</keyword>
<dbReference type="PANTHER" id="PTHR30346:SF26">
    <property type="entry name" value="HYDROGEN PEROXIDE-INDUCIBLE GENES ACTIVATOR"/>
    <property type="match status" value="1"/>
</dbReference>
<evidence type="ECO:0000313" key="7">
    <source>
        <dbReference type="EMBL" id="OAN13054.1"/>
    </source>
</evidence>
<dbReference type="PROSITE" id="PS50931">
    <property type="entry name" value="HTH_LYSR"/>
    <property type="match status" value="1"/>
</dbReference>
<dbReference type="Gene3D" id="1.10.10.10">
    <property type="entry name" value="Winged helix-like DNA-binding domain superfamily/Winged helix DNA-binding domain"/>
    <property type="match status" value="1"/>
</dbReference>
<dbReference type="InterPro" id="IPR005119">
    <property type="entry name" value="LysR_subst-bd"/>
</dbReference>
<dbReference type="SUPFAM" id="SSF53850">
    <property type="entry name" value="Periplasmic binding protein-like II"/>
    <property type="match status" value="1"/>
</dbReference>
<evidence type="ECO:0000256" key="2">
    <source>
        <dbReference type="ARBA" id="ARBA00023015"/>
    </source>
</evidence>
<protein>
    <submittedName>
        <fullName evidence="7">LysR family transcriptional regulator</fullName>
    </submittedName>
</protein>
<evidence type="ECO:0000256" key="4">
    <source>
        <dbReference type="ARBA" id="ARBA00023159"/>
    </source>
</evidence>
<dbReference type="GO" id="GO:0003677">
    <property type="term" value="F:DNA binding"/>
    <property type="evidence" value="ECO:0007669"/>
    <property type="project" value="UniProtKB-KW"/>
</dbReference>
<name>A0A178K8I3_9GAMM</name>
<evidence type="ECO:0000256" key="1">
    <source>
        <dbReference type="ARBA" id="ARBA00009437"/>
    </source>
</evidence>
<keyword evidence="4" id="KW-0010">Activator</keyword>
<dbReference type="RefSeq" id="WP_068332995.1">
    <property type="nucleotide sequence ID" value="NZ_LVHF01000029.1"/>
</dbReference>
<keyword evidence="5" id="KW-0804">Transcription</keyword>
<organism evidence="7 8">
    <name type="scientific">Photobacterium jeanii</name>
    <dbReference type="NCBI Taxonomy" id="858640"/>
    <lineage>
        <taxon>Bacteria</taxon>
        <taxon>Pseudomonadati</taxon>
        <taxon>Pseudomonadota</taxon>
        <taxon>Gammaproteobacteria</taxon>
        <taxon>Vibrionales</taxon>
        <taxon>Vibrionaceae</taxon>
        <taxon>Photobacterium</taxon>
    </lineage>
</organism>
<evidence type="ECO:0000259" key="6">
    <source>
        <dbReference type="PROSITE" id="PS50931"/>
    </source>
</evidence>